<dbReference type="STRING" id="497965.Cyan7822_2610"/>
<gene>
    <name evidence="1" type="ordered locus">Cyan7822_2610</name>
    <name evidence="2" type="ordered locus">Cyan7822_2946</name>
    <name evidence="3" type="ordered locus">Cyan7822_3268</name>
    <name evidence="4" type="ordered locus">Cyan7822_4523</name>
</gene>
<keyword evidence="5" id="KW-1185">Reference proteome</keyword>
<dbReference type="AlphaFoldDB" id="E0U7U1"/>
<dbReference type="EMBL" id="CP002198">
    <property type="protein sequence ID" value="ADN15218.1"/>
    <property type="molecule type" value="Genomic_DNA"/>
</dbReference>
<accession>E0U7U1</accession>
<evidence type="ECO:0000313" key="2">
    <source>
        <dbReference type="EMBL" id="ADN14903.1"/>
    </source>
</evidence>
<name>E0U7U1_GLOV7</name>
<dbReference type="KEGG" id="cyj:Cyan7822_4523"/>
<organism evidence="2 5">
    <name type="scientific">Gloeothece verrucosa (strain PCC 7822)</name>
    <name type="common">Cyanothece sp. (strain PCC 7822)</name>
    <dbReference type="NCBI Taxonomy" id="497965"/>
    <lineage>
        <taxon>Bacteria</taxon>
        <taxon>Bacillati</taxon>
        <taxon>Cyanobacteriota</taxon>
        <taxon>Cyanophyceae</taxon>
        <taxon>Oscillatoriophycideae</taxon>
        <taxon>Chroococcales</taxon>
        <taxon>Aphanothecaceae</taxon>
        <taxon>Gloeothece</taxon>
        <taxon>Gloeothece verrucosa</taxon>
    </lineage>
</organism>
<sequence length="107" mass="12496">MISDGNWQLVAEGVSPPGYYGWELNFLIENAADYALISLKIPSRPDWVNIGWFRQITLGTSPYVLTRRKLYQEGRLIRLEPIDLSQFSFKALSYISDYQFNIQVRYL</sequence>
<dbReference type="EMBL" id="CP002198">
    <property type="protein sequence ID" value="ADN14581.1"/>
    <property type="molecule type" value="Genomic_DNA"/>
</dbReference>
<evidence type="ECO:0000313" key="1">
    <source>
        <dbReference type="EMBL" id="ADN14581.1"/>
    </source>
</evidence>
<dbReference type="KEGG" id="cyj:Cyan7822_2610"/>
<dbReference type="RefSeq" id="WP_013322686.1">
    <property type="nucleotide sequence ID" value="NC_014501.1"/>
</dbReference>
<evidence type="ECO:0000313" key="5">
    <source>
        <dbReference type="Proteomes" id="UP000008206"/>
    </source>
</evidence>
<dbReference type="KEGG" id="cyj:Cyan7822_3268"/>
<reference evidence="5" key="2">
    <citation type="journal article" date="2011" name="MBio">
        <title>Novel metabolic attributes of the genus Cyanothece, comprising a group of unicellular nitrogen-fixing Cyanobacteria.</title>
        <authorList>
            <person name="Bandyopadhyay A."/>
            <person name="Elvitigala T."/>
            <person name="Welsh E."/>
            <person name="Stockel J."/>
            <person name="Liberton M."/>
            <person name="Min H."/>
            <person name="Sherman L.A."/>
            <person name="Pakrasi H.B."/>
        </authorList>
    </citation>
    <scope>NUCLEOTIDE SEQUENCE [LARGE SCALE GENOMIC DNA]</scope>
    <source>
        <strain evidence="5">PCC 7822</strain>
    </source>
</reference>
<proteinExistence type="predicted"/>
<dbReference type="HOGENOM" id="CLU_2205705_0_0_3"/>
<dbReference type="Proteomes" id="UP000008206">
    <property type="component" value="Chromosome"/>
</dbReference>
<reference evidence="2" key="1">
    <citation type="submission" date="2010-09" db="EMBL/GenBank/DDBJ databases">
        <title>Complete sequence of Chromosome of Cyanothece sp. PCC 7822.</title>
        <authorList>
            <consortium name="US DOE Joint Genome Institute"/>
            <person name="Lucas S."/>
            <person name="Copeland A."/>
            <person name="Lapidus A."/>
            <person name="Cheng J.-F."/>
            <person name="Bruce D."/>
            <person name="Goodwin L."/>
            <person name="Pitluck S."/>
            <person name="Saunders E."/>
            <person name="Brettin T."/>
            <person name="Detter J.C."/>
            <person name="Han C."/>
            <person name="Land M."/>
            <person name="Hauser L."/>
            <person name="Chang Y.-J."/>
            <person name="Jeffries C."/>
            <person name="Kyrpides N."/>
            <person name="Ivanova N."/>
            <person name="Mikhailova N."/>
            <person name="Pakrasi H."/>
            <person name="Sherman L."/>
            <person name="Woyke T."/>
        </authorList>
    </citation>
    <scope>NUCLEOTIDE SEQUENCE</scope>
    <source>
        <strain evidence="2">PCC 7822</strain>
    </source>
</reference>
<protein>
    <submittedName>
        <fullName evidence="2">Uncharacterized protein</fullName>
    </submittedName>
</protein>
<dbReference type="KEGG" id="cyj:Cyan7822_2946"/>
<dbReference type="EMBL" id="CP002198">
    <property type="protein sequence ID" value="ADN16433.1"/>
    <property type="molecule type" value="Genomic_DNA"/>
</dbReference>
<evidence type="ECO:0000313" key="4">
    <source>
        <dbReference type="EMBL" id="ADN16433.1"/>
    </source>
</evidence>
<dbReference type="EMBL" id="CP002198">
    <property type="protein sequence ID" value="ADN14903.1"/>
    <property type="molecule type" value="Genomic_DNA"/>
</dbReference>
<evidence type="ECO:0000313" key="3">
    <source>
        <dbReference type="EMBL" id="ADN15218.1"/>
    </source>
</evidence>